<dbReference type="SUPFAM" id="SSF54897">
    <property type="entry name" value="Protease propeptides/inhibitors"/>
    <property type="match status" value="1"/>
</dbReference>
<keyword evidence="3" id="KW-0479">Metal-binding</keyword>
<gene>
    <name evidence="12" type="ORF">GCM10010969_15770</name>
</gene>
<feature type="region of interest" description="Disordered" evidence="8">
    <location>
        <begin position="367"/>
        <end position="392"/>
    </location>
</feature>
<dbReference type="SUPFAM" id="SSF52743">
    <property type="entry name" value="Subtilisin-like"/>
    <property type="match status" value="1"/>
</dbReference>
<feature type="signal peptide" evidence="9">
    <location>
        <begin position="1"/>
        <end position="24"/>
    </location>
</feature>
<evidence type="ECO:0000313" key="13">
    <source>
        <dbReference type="Proteomes" id="UP000606653"/>
    </source>
</evidence>
<evidence type="ECO:0000256" key="8">
    <source>
        <dbReference type="SAM" id="MobiDB-lite"/>
    </source>
</evidence>
<evidence type="ECO:0000256" key="6">
    <source>
        <dbReference type="PROSITE-ProRule" id="PRU01240"/>
    </source>
</evidence>
<feature type="chain" id="PRO_5045904449" description="Subtilisin" evidence="9">
    <location>
        <begin position="25"/>
        <end position="487"/>
    </location>
</feature>
<feature type="domain" description="Peptidase S8/S53" evidence="10">
    <location>
        <begin position="116"/>
        <end position="361"/>
    </location>
</feature>
<dbReference type="InterPro" id="IPR050131">
    <property type="entry name" value="Peptidase_S8_subtilisin-like"/>
</dbReference>
<dbReference type="InterPro" id="IPR037045">
    <property type="entry name" value="S8pro/Inhibitor_I9_sf"/>
</dbReference>
<dbReference type="InterPro" id="IPR002890">
    <property type="entry name" value="MG2"/>
</dbReference>
<evidence type="ECO:0000256" key="9">
    <source>
        <dbReference type="SAM" id="SignalP"/>
    </source>
</evidence>
<dbReference type="Gene3D" id="3.30.70.80">
    <property type="entry name" value="Peptidase S8 propeptide/proteinase inhibitor I9"/>
    <property type="match status" value="1"/>
</dbReference>
<dbReference type="Gene3D" id="2.60.40.1930">
    <property type="match status" value="1"/>
</dbReference>
<dbReference type="PROSITE" id="PS00138">
    <property type="entry name" value="SUBTILASE_SER"/>
    <property type="match status" value="1"/>
</dbReference>
<evidence type="ECO:0000256" key="2">
    <source>
        <dbReference type="ARBA" id="ARBA00022670"/>
    </source>
</evidence>
<dbReference type="PROSITE" id="PS51892">
    <property type="entry name" value="SUBTILASE"/>
    <property type="match status" value="1"/>
</dbReference>
<proteinExistence type="inferred from homology"/>
<feature type="active site" description="Charge relay system" evidence="6">
    <location>
        <position position="313"/>
    </location>
</feature>
<reference evidence="13" key="1">
    <citation type="journal article" date="2019" name="Int. J. Syst. Evol. Microbiol.">
        <title>The Global Catalogue of Microorganisms (GCM) 10K type strain sequencing project: providing services to taxonomists for standard genome sequencing and annotation.</title>
        <authorList>
            <consortium name="The Broad Institute Genomics Platform"/>
            <consortium name="The Broad Institute Genome Sequencing Center for Infectious Disease"/>
            <person name="Wu L."/>
            <person name="Ma J."/>
        </authorList>
    </citation>
    <scope>NUCLEOTIDE SEQUENCE [LARGE SCALE GENOMIC DNA]</scope>
    <source>
        <strain evidence="13">CGMCC 1.6964</strain>
    </source>
</reference>
<dbReference type="InterPro" id="IPR023827">
    <property type="entry name" value="Peptidase_S8_Asp-AS"/>
</dbReference>
<dbReference type="PANTHER" id="PTHR43806:SF11">
    <property type="entry name" value="CEREVISIN-RELATED"/>
    <property type="match status" value="1"/>
</dbReference>
<keyword evidence="4 6" id="KW-0378">Hydrolase</keyword>
<keyword evidence="13" id="KW-1185">Reference proteome</keyword>
<name>A0ABQ2KZ77_9BACL</name>
<organism evidence="12 13">
    <name type="scientific">Saccharibacillus kuerlensis</name>
    <dbReference type="NCBI Taxonomy" id="459527"/>
    <lineage>
        <taxon>Bacteria</taxon>
        <taxon>Bacillati</taxon>
        <taxon>Bacillota</taxon>
        <taxon>Bacilli</taxon>
        <taxon>Bacillales</taxon>
        <taxon>Paenibacillaceae</taxon>
        <taxon>Saccharibacillus</taxon>
    </lineage>
</organism>
<dbReference type="Pfam" id="PF01835">
    <property type="entry name" value="MG2"/>
    <property type="match status" value="1"/>
</dbReference>
<protein>
    <recommendedName>
        <fullName evidence="14">Subtilisin</fullName>
    </recommendedName>
</protein>
<dbReference type="EMBL" id="BMLN01000004">
    <property type="protein sequence ID" value="GGN97679.1"/>
    <property type="molecule type" value="Genomic_DNA"/>
</dbReference>
<dbReference type="PRINTS" id="PR00723">
    <property type="entry name" value="SUBTILISIN"/>
</dbReference>
<evidence type="ECO:0000256" key="5">
    <source>
        <dbReference type="ARBA" id="ARBA00022825"/>
    </source>
</evidence>
<dbReference type="CDD" id="cd07477">
    <property type="entry name" value="Peptidases_S8_Subtilisin_subset"/>
    <property type="match status" value="1"/>
</dbReference>
<dbReference type="PANTHER" id="PTHR43806">
    <property type="entry name" value="PEPTIDASE S8"/>
    <property type="match status" value="1"/>
</dbReference>
<evidence type="ECO:0000313" key="12">
    <source>
        <dbReference type="EMBL" id="GGN97679.1"/>
    </source>
</evidence>
<evidence type="ECO:0000256" key="1">
    <source>
        <dbReference type="ARBA" id="ARBA00011073"/>
    </source>
</evidence>
<evidence type="ECO:0000256" key="3">
    <source>
        <dbReference type="ARBA" id="ARBA00022723"/>
    </source>
</evidence>
<feature type="domain" description="Macroglobulin" evidence="11">
    <location>
        <begin position="393"/>
        <end position="485"/>
    </location>
</feature>
<evidence type="ECO:0000256" key="4">
    <source>
        <dbReference type="ARBA" id="ARBA00022801"/>
    </source>
</evidence>
<dbReference type="Pfam" id="PF00082">
    <property type="entry name" value="Peptidase_S8"/>
    <property type="match status" value="1"/>
</dbReference>
<keyword evidence="2 6" id="KW-0645">Protease</keyword>
<dbReference type="Proteomes" id="UP000606653">
    <property type="component" value="Unassembled WGS sequence"/>
</dbReference>
<keyword evidence="9" id="KW-0732">Signal</keyword>
<feature type="compositionally biased region" description="Pro residues" evidence="8">
    <location>
        <begin position="372"/>
        <end position="386"/>
    </location>
</feature>
<dbReference type="InterPro" id="IPR036852">
    <property type="entry name" value="Peptidase_S8/S53_dom_sf"/>
</dbReference>
<dbReference type="InterPro" id="IPR034202">
    <property type="entry name" value="Subtilisin_Carlsberg-like"/>
</dbReference>
<dbReference type="InterPro" id="IPR015500">
    <property type="entry name" value="Peptidase_S8_subtilisin-rel"/>
</dbReference>
<evidence type="ECO:0000259" key="11">
    <source>
        <dbReference type="Pfam" id="PF01835"/>
    </source>
</evidence>
<dbReference type="Gene3D" id="3.40.50.200">
    <property type="entry name" value="Peptidase S8/S53 domain"/>
    <property type="match status" value="1"/>
</dbReference>
<dbReference type="PROSITE" id="PS00136">
    <property type="entry name" value="SUBTILASE_ASP"/>
    <property type="match status" value="1"/>
</dbReference>
<evidence type="ECO:0000259" key="10">
    <source>
        <dbReference type="Pfam" id="PF00082"/>
    </source>
</evidence>
<dbReference type="InterPro" id="IPR022398">
    <property type="entry name" value="Peptidase_S8_His-AS"/>
</dbReference>
<evidence type="ECO:0000256" key="7">
    <source>
        <dbReference type="RuleBase" id="RU003355"/>
    </source>
</evidence>
<sequence length="487" mass="49552">MKKISSVILSLSLTLGLLPATVSAEPFSAQERVIVMFKDKADKSLVGKANGRINREFQHIPALAVSLPAAAVKGLAHNPNVQSIEIDQPVKTEQQNQDWGIQKTNAPSAWASGYTGKGVKVAVVDTGIAAHEDLAIAGGASFVSYTTSYGDDNGHGTHVAGIIGALNNGIGTVGIAPDASLYAIKALDQGGSGYLSDIVAGIDWSITNKMNIVNLSLGTTGDSSALKQVVDKAYAQDILVVAAAGNNGTADGSGDIVNYPARYDSAIAVAAIDSANQRASFSATGAQVEVAAPGVNVLSTYLGNQYVSMNGTSMATPYAAGNLALLKQANPTSTNIELRAKLTGSAIDLGAPGRDAWYGHGLIQAPQAAAPAPAPTEPAPTQPAPTPATATTVTTSKTAYRVGETVVMSVNVKNSSGSPLQGAAVALTLTDPLGRVSSGKAVTGSNGTVAFNFSTTIISVKGTYRVKADVSLSGYSSSTASTSFQLN</sequence>
<accession>A0ABQ2KZ77</accession>
<dbReference type="PROSITE" id="PS00137">
    <property type="entry name" value="SUBTILASE_HIS"/>
    <property type="match status" value="1"/>
</dbReference>
<comment type="caution">
    <text evidence="12">The sequence shown here is derived from an EMBL/GenBank/DDBJ whole genome shotgun (WGS) entry which is preliminary data.</text>
</comment>
<feature type="active site" description="Charge relay system" evidence="6">
    <location>
        <position position="155"/>
    </location>
</feature>
<dbReference type="InterPro" id="IPR023828">
    <property type="entry name" value="Peptidase_S8_Ser-AS"/>
</dbReference>
<evidence type="ECO:0008006" key="14">
    <source>
        <dbReference type="Google" id="ProtNLM"/>
    </source>
</evidence>
<comment type="similarity">
    <text evidence="1 6 7">Belongs to the peptidase S8 family.</text>
</comment>
<dbReference type="InterPro" id="IPR000209">
    <property type="entry name" value="Peptidase_S8/S53_dom"/>
</dbReference>
<feature type="active site" description="Charge relay system" evidence="6">
    <location>
        <position position="125"/>
    </location>
</feature>
<dbReference type="RefSeq" id="WP_018977108.1">
    <property type="nucleotide sequence ID" value="NZ_BMLN01000004.1"/>
</dbReference>
<keyword evidence="5 6" id="KW-0720">Serine protease</keyword>